<gene>
    <name evidence="2" type="ORF">BPO_p0100</name>
</gene>
<dbReference type="KEGG" id="bpor:BPO_p0100"/>
<name>A0AAU0F6Z8_9FLAO</name>
<dbReference type="SUPFAM" id="SSF47413">
    <property type="entry name" value="lambda repressor-like DNA-binding domains"/>
    <property type="match status" value="1"/>
</dbReference>
<dbReference type="PROSITE" id="PS50943">
    <property type="entry name" value="HTH_CROC1"/>
    <property type="match status" value="1"/>
</dbReference>
<proteinExistence type="predicted"/>
<protein>
    <submittedName>
        <fullName evidence="2">Transcriptional regulator</fullName>
    </submittedName>
</protein>
<dbReference type="EMBL" id="CP136427">
    <property type="protein sequence ID" value="WOC53183.1"/>
    <property type="molecule type" value="Genomic_DNA"/>
</dbReference>
<evidence type="ECO:0000259" key="1">
    <source>
        <dbReference type="PROSITE" id="PS50943"/>
    </source>
</evidence>
<dbReference type="NCBIfam" id="TIGR03070">
    <property type="entry name" value="couple_hipB"/>
    <property type="match status" value="1"/>
</dbReference>
<reference evidence="2" key="1">
    <citation type="submission" date="2023-10" db="EMBL/GenBank/DDBJ databases">
        <title>Characterization and whole genome sequencing of a novel strain of Bergeyella porcorum QD2021 isolated from pig.</title>
        <authorList>
            <person name="Liu G."/>
            <person name="Chen C."/>
            <person name="Han X."/>
        </authorList>
    </citation>
    <scope>NUCLEOTIDE SEQUENCE</scope>
    <source>
        <strain evidence="2">QD2021</strain>
        <plasmid evidence="2">pQD2021</plasmid>
    </source>
</reference>
<dbReference type="CDD" id="cd00093">
    <property type="entry name" value="HTH_XRE"/>
    <property type="match status" value="1"/>
</dbReference>
<organism evidence="2 3">
    <name type="scientific">Bergeyella porcorum</name>
    <dbReference type="NCBI Taxonomy" id="1735111"/>
    <lineage>
        <taxon>Bacteria</taxon>
        <taxon>Pseudomonadati</taxon>
        <taxon>Bacteroidota</taxon>
        <taxon>Flavobacteriia</taxon>
        <taxon>Flavobacteriales</taxon>
        <taxon>Weeksellaceae</taxon>
        <taxon>Bergeyella</taxon>
    </lineage>
</organism>
<dbReference type="Proteomes" id="UP001432059">
    <property type="component" value="Plasmid pQD2021"/>
</dbReference>
<accession>A0AAU0F6Z8</accession>
<dbReference type="Gene3D" id="1.10.260.40">
    <property type="entry name" value="lambda repressor-like DNA-binding domains"/>
    <property type="match status" value="1"/>
</dbReference>
<feature type="domain" description="HTH cro/C1-type" evidence="1">
    <location>
        <begin position="7"/>
        <end position="62"/>
    </location>
</feature>
<dbReference type="RefSeq" id="WP_327985386.1">
    <property type="nucleotide sequence ID" value="NZ_CP136427.1"/>
</dbReference>
<dbReference type="AlphaFoldDB" id="A0AAU0F6Z8"/>
<keyword evidence="3" id="KW-1185">Reference proteome</keyword>
<sequence>MNISNFIKEKRKQLGITQIELAERAGVGLRFVRELEQGKQTVRLDKVNQVLSLFGAESRSNQKK</sequence>
<dbReference type="InterPro" id="IPR017507">
    <property type="entry name" value="Tscrpt_reg_HipB-like"/>
</dbReference>
<dbReference type="InterPro" id="IPR010982">
    <property type="entry name" value="Lambda_DNA-bd_dom_sf"/>
</dbReference>
<dbReference type="SMART" id="SM00530">
    <property type="entry name" value="HTH_XRE"/>
    <property type="match status" value="1"/>
</dbReference>
<dbReference type="Pfam" id="PF01381">
    <property type="entry name" value="HTH_3"/>
    <property type="match status" value="1"/>
</dbReference>
<evidence type="ECO:0000313" key="2">
    <source>
        <dbReference type="EMBL" id="WOC53183.1"/>
    </source>
</evidence>
<keyword evidence="2" id="KW-0614">Plasmid</keyword>
<geneLocation type="plasmid" evidence="2 3">
    <name>pQD2021</name>
</geneLocation>
<dbReference type="GO" id="GO:0003677">
    <property type="term" value="F:DNA binding"/>
    <property type="evidence" value="ECO:0007669"/>
    <property type="project" value="InterPro"/>
</dbReference>
<dbReference type="InterPro" id="IPR001387">
    <property type="entry name" value="Cro/C1-type_HTH"/>
</dbReference>
<evidence type="ECO:0000313" key="3">
    <source>
        <dbReference type="Proteomes" id="UP001432059"/>
    </source>
</evidence>